<dbReference type="RefSeq" id="XP_027249986.1">
    <property type="nucleotide sequence ID" value="XM_027394185.2"/>
</dbReference>
<dbReference type="PANTHER" id="PTHR31504:SF1">
    <property type="entry name" value="ZW10 INTERACTOR"/>
    <property type="match status" value="1"/>
</dbReference>
<evidence type="ECO:0000313" key="3">
    <source>
        <dbReference type="RefSeq" id="XP_027249986.1"/>
    </source>
</evidence>
<keyword evidence="1" id="KW-0175">Coiled coil</keyword>
<dbReference type="CTD" id="11130"/>
<dbReference type="GeneID" id="100771183"/>
<reference evidence="2" key="1">
    <citation type="journal article" date="2018" name="Biotechnol. Bioeng.">
        <title>A reference genome of the Chinese hamster based on a hybrid assembly strategy.</title>
        <authorList>
            <person name="Rupp O."/>
            <person name="MacDonald M.L."/>
            <person name="Li S."/>
            <person name="Dhiman H."/>
            <person name="Polson S."/>
            <person name="Griep S."/>
            <person name="Heffner K."/>
            <person name="Hernandez I."/>
            <person name="Brinkrolf K."/>
            <person name="Jadhav V."/>
            <person name="Samoudi M."/>
            <person name="Hao H."/>
            <person name="Kingham B."/>
            <person name="Goesmann A."/>
            <person name="Betenbaugh M.J."/>
            <person name="Lewis N.E."/>
            <person name="Borth N."/>
            <person name="Lee K.H."/>
        </authorList>
    </citation>
    <scope>NUCLEOTIDE SEQUENCE [LARGE SCALE GENOMIC DNA]</scope>
    <source>
        <strain evidence="2">17A/GY</strain>
    </source>
</reference>
<sequence length="244" mass="27941">MEAAESGAAALSEEVLAEVAGILEPIGLQEEAELPARILEEFVRNSRKKDKLLCSQLQVVNFLQNFLAQEDTAQSPDTLVSEDTSRRKATEAKEQWKELKATYQHHVEAIKCALTQAIPQVEEAQRKCLELQKAYEHLQAKKRVVAEKREAAQKKWQLHQKHLQCLAELSAEVKELQVRTQQKLDRSNQELEILKQQAVREQDKLQRNQTYLQLLYTLQNKPLVPEAKAKDRDITRTALPSESL</sequence>
<dbReference type="AlphaFoldDB" id="A0A9J7JBZ9"/>
<dbReference type="Proteomes" id="UP001108280">
    <property type="component" value="Chromosome 1"/>
</dbReference>
<name>A0A9J7JBZ9_CRIGR</name>
<gene>
    <name evidence="3" type="primary">Zwint</name>
</gene>
<accession>A0A9J7JBZ9</accession>
<dbReference type="OrthoDB" id="9893446at2759"/>
<reference evidence="2" key="2">
    <citation type="journal article" date="2020" name="Biotechnol. Bioeng.">
        <title>Chromosome-scale scaffolds for the Chinese hamster reference genome assembly to facilitate the study of the CHO epigenome.</title>
        <authorList>
            <person name="Hilliard W."/>
            <person name="MacDonald M."/>
            <person name="Lee K.H."/>
        </authorList>
    </citation>
    <scope>NUCLEOTIDE SEQUENCE [LARGE SCALE GENOMIC DNA]</scope>
    <source>
        <strain evidence="2">17A/GY</strain>
    </source>
</reference>
<dbReference type="InterPro" id="IPR029092">
    <property type="entry name" value="Zwint-1"/>
</dbReference>
<dbReference type="PANTHER" id="PTHR31504">
    <property type="entry name" value="ZW10 INTERACTOR ZWINT"/>
    <property type="match status" value="1"/>
</dbReference>
<protein>
    <submittedName>
        <fullName evidence="3">ZW10 interactor</fullName>
    </submittedName>
</protein>
<evidence type="ECO:0000313" key="2">
    <source>
        <dbReference type="Proteomes" id="UP001108280"/>
    </source>
</evidence>
<proteinExistence type="predicted"/>
<dbReference type="Pfam" id="PF15556">
    <property type="entry name" value="Zwint"/>
    <property type="match status" value="1"/>
</dbReference>
<organism evidence="2 3">
    <name type="scientific">Cricetulus griseus</name>
    <name type="common">Chinese hamster</name>
    <name type="synonym">Cricetulus barabensis griseus</name>
    <dbReference type="NCBI Taxonomy" id="10029"/>
    <lineage>
        <taxon>Eukaryota</taxon>
        <taxon>Metazoa</taxon>
        <taxon>Chordata</taxon>
        <taxon>Craniata</taxon>
        <taxon>Vertebrata</taxon>
        <taxon>Euteleostomi</taxon>
        <taxon>Mammalia</taxon>
        <taxon>Eutheria</taxon>
        <taxon>Euarchontoglires</taxon>
        <taxon>Glires</taxon>
        <taxon>Rodentia</taxon>
        <taxon>Myomorpha</taxon>
        <taxon>Muroidea</taxon>
        <taxon>Cricetidae</taxon>
        <taxon>Cricetinae</taxon>
        <taxon>Cricetulus</taxon>
    </lineage>
</organism>
<keyword evidence="2" id="KW-1185">Reference proteome</keyword>
<feature type="coiled-coil region" evidence="1">
    <location>
        <begin position="121"/>
        <end position="208"/>
    </location>
</feature>
<reference evidence="3" key="3">
    <citation type="submission" date="2025-08" db="UniProtKB">
        <authorList>
            <consortium name="RefSeq"/>
        </authorList>
    </citation>
    <scope>IDENTIFICATION</scope>
    <source>
        <strain evidence="3">17A/GY</strain>
        <tissue evidence="3">Liver</tissue>
    </source>
</reference>
<evidence type="ECO:0000256" key="1">
    <source>
        <dbReference type="SAM" id="Coils"/>
    </source>
</evidence>
<dbReference type="GO" id="GO:0000776">
    <property type="term" value="C:kinetochore"/>
    <property type="evidence" value="ECO:0007669"/>
    <property type="project" value="InterPro"/>
</dbReference>
<dbReference type="KEGG" id="cge:100771183"/>